<name>A0ABV8ZLY7_9FLAO</name>
<evidence type="ECO:0000313" key="5">
    <source>
        <dbReference type="EMBL" id="MFC4479969.1"/>
    </source>
</evidence>
<dbReference type="SUPFAM" id="SSF51126">
    <property type="entry name" value="Pectin lyase-like"/>
    <property type="match status" value="1"/>
</dbReference>
<dbReference type="GO" id="GO:0016798">
    <property type="term" value="F:hydrolase activity, acting on glycosyl bonds"/>
    <property type="evidence" value="ECO:0007669"/>
    <property type="project" value="UniProtKB-KW"/>
</dbReference>
<sequence length="440" mass="49850">MREFFIVLAFISGLNFSFSQQVTDVFPDGTPISSWFKNDQKLQLKDLGKQYRITEFGAKKDSTVLQTQTIQAIIDLASANGGGVIVVPKGVFLSGALFFKPKTALYLVKGAVLKGSDNIIDYPIMASRMEGQNLDYFPALVNAYGVDHFSISGEGTINGNGKKFWEAFWKRRSENPDCTNLEVSRPRLIFVWNSKNVQFQDVKLINSGFWTNHFYKCNNVKLLNLYIFSPHIEIKAPSTDAIDLDVCENVLIKNCYMSVNDDAIALKGGKGPYADKDSNNGPNKNIIIEDCTFGFCHSALTNGSEAIHNRNIIFRNSQIKGASRMLWLKMRPDTPQRYEYILVENIQGEAETGLAIFAWRQFYDLKNRQDIPLSYGDQITLKNINLKCTNFYGVEKDPNVRLSNFRFENLHIESVKTKMDKSIIDGLVLKNVYLNKTLIE</sequence>
<gene>
    <name evidence="5" type="ORF">ACFO3N_23055</name>
</gene>
<proteinExistence type="inferred from homology"/>
<dbReference type="PANTHER" id="PTHR31339">
    <property type="entry name" value="PECTIN LYASE-RELATED"/>
    <property type="match status" value="1"/>
</dbReference>
<dbReference type="Gene3D" id="2.160.20.10">
    <property type="entry name" value="Single-stranded right-handed beta-helix, Pectin lyase-like"/>
    <property type="match status" value="1"/>
</dbReference>
<keyword evidence="2 4" id="KW-0378">Hydrolase</keyword>
<evidence type="ECO:0000256" key="2">
    <source>
        <dbReference type="ARBA" id="ARBA00022801"/>
    </source>
</evidence>
<evidence type="ECO:0000256" key="1">
    <source>
        <dbReference type="ARBA" id="ARBA00008834"/>
    </source>
</evidence>
<evidence type="ECO:0000256" key="3">
    <source>
        <dbReference type="ARBA" id="ARBA00023295"/>
    </source>
</evidence>
<dbReference type="InterPro" id="IPR011050">
    <property type="entry name" value="Pectin_lyase_fold/virulence"/>
</dbReference>
<comment type="similarity">
    <text evidence="1 4">Belongs to the glycosyl hydrolase 28 family.</text>
</comment>
<dbReference type="InterPro" id="IPR000743">
    <property type="entry name" value="Glyco_hydro_28"/>
</dbReference>
<dbReference type="Proteomes" id="UP001596003">
    <property type="component" value="Unassembled WGS sequence"/>
</dbReference>
<keyword evidence="6" id="KW-1185">Reference proteome</keyword>
<dbReference type="RefSeq" id="WP_379801226.1">
    <property type="nucleotide sequence ID" value="NZ_JBHSFY010000019.1"/>
</dbReference>
<evidence type="ECO:0000313" key="6">
    <source>
        <dbReference type="Proteomes" id="UP001596003"/>
    </source>
</evidence>
<reference evidence="6" key="1">
    <citation type="journal article" date="2019" name="Int. J. Syst. Evol. Microbiol.">
        <title>The Global Catalogue of Microorganisms (GCM) 10K type strain sequencing project: providing services to taxonomists for standard genome sequencing and annotation.</title>
        <authorList>
            <consortium name="The Broad Institute Genomics Platform"/>
            <consortium name="The Broad Institute Genome Sequencing Center for Infectious Disease"/>
            <person name="Wu L."/>
            <person name="Ma J."/>
        </authorList>
    </citation>
    <scope>NUCLEOTIDE SEQUENCE [LARGE SCALE GENOMIC DNA]</scope>
    <source>
        <strain evidence="6">NBRC 103627</strain>
    </source>
</reference>
<keyword evidence="3 4" id="KW-0326">Glycosidase</keyword>
<dbReference type="InterPro" id="IPR051801">
    <property type="entry name" value="GH28_Enzymes"/>
</dbReference>
<comment type="caution">
    <text evidence="5">The sequence shown here is derived from an EMBL/GenBank/DDBJ whole genome shotgun (WGS) entry which is preliminary data.</text>
</comment>
<accession>A0ABV8ZLY7</accession>
<dbReference type="PANTHER" id="PTHR31339:SF9">
    <property type="entry name" value="PLASMIN AND FIBRONECTIN-BINDING PROTEIN A"/>
    <property type="match status" value="1"/>
</dbReference>
<dbReference type="Pfam" id="PF00295">
    <property type="entry name" value="Glyco_hydro_28"/>
    <property type="match status" value="1"/>
</dbReference>
<dbReference type="InterPro" id="IPR012334">
    <property type="entry name" value="Pectin_lyas_fold"/>
</dbReference>
<protein>
    <submittedName>
        <fullName evidence="5">Glycoside hydrolase family 28 protein</fullName>
        <ecNumber evidence="5">3.2.1.-</ecNumber>
    </submittedName>
</protein>
<organism evidence="5 6">
    <name type="scientific">Flavobacterium chungangensis</name>
    <dbReference type="NCBI Taxonomy" id="2708132"/>
    <lineage>
        <taxon>Bacteria</taxon>
        <taxon>Pseudomonadati</taxon>
        <taxon>Bacteroidota</taxon>
        <taxon>Flavobacteriia</taxon>
        <taxon>Flavobacteriales</taxon>
        <taxon>Flavobacteriaceae</taxon>
        <taxon>Flavobacterium</taxon>
    </lineage>
</organism>
<evidence type="ECO:0000256" key="4">
    <source>
        <dbReference type="RuleBase" id="RU361169"/>
    </source>
</evidence>
<dbReference type="EC" id="3.2.1.-" evidence="5"/>
<dbReference type="EMBL" id="JBHSFY010000019">
    <property type="protein sequence ID" value="MFC4479969.1"/>
    <property type="molecule type" value="Genomic_DNA"/>
</dbReference>